<evidence type="ECO:0000256" key="1">
    <source>
        <dbReference type="ARBA" id="ARBA00003236"/>
    </source>
</evidence>
<dbReference type="AlphaFoldDB" id="A0A5B8FGS7"/>
<evidence type="ECO:0000259" key="5">
    <source>
        <dbReference type="PROSITE" id="PS51677"/>
    </source>
</evidence>
<reference evidence="6 7" key="1">
    <citation type="submission" date="2019-06" db="EMBL/GenBank/DDBJ databases">
        <title>Genome sequence of Rhodobacteraceae bacterium D4M1.</title>
        <authorList>
            <person name="Cao J."/>
        </authorList>
    </citation>
    <scope>NUCLEOTIDE SEQUENCE [LARGE SCALE GENOMIC DNA]</scope>
    <source>
        <strain evidence="6 7">D4M1</strain>
    </source>
</reference>
<sequence>MATDRYIWPEGFASATAFTVDVDAHSPWLWQMRDSRPRTIGHLEQRRFGPRVGLGRILDLLEAHGIKGTFFVPGIVAEEHPDMLPRLLEGGHEIGLHGYFHELVDDISDAEFTHALECSLELFERQTGRRPLGFRSPAWEMTPHMLAECRRLGLYDSSLMGYDHPYTMDGVAEIPVQWGIDDAIFFKFLGGGADKWPPQPTGPVGETWAEEWRLLHRWGGLFMLTVHDWISGRAQRIAMLDRLLGEIRAAEGVWIATVGEIAAHHMATQAGAFAQASALPGPISSHPARTPS</sequence>
<dbReference type="PANTHER" id="PTHR47561">
    <property type="entry name" value="POLYSACCHARIDE DEACETYLASE FAMILY PROTEIN (AFU_ORTHOLOGUE AFUA_6G05030)"/>
    <property type="match status" value="1"/>
</dbReference>
<organism evidence="6 7">
    <name type="scientific">Paroceanicella profunda</name>
    <dbReference type="NCBI Taxonomy" id="2579971"/>
    <lineage>
        <taxon>Bacteria</taxon>
        <taxon>Pseudomonadati</taxon>
        <taxon>Pseudomonadota</taxon>
        <taxon>Alphaproteobacteria</taxon>
        <taxon>Rhodobacterales</taxon>
        <taxon>Paracoccaceae</taxon>
        <taxon>Paroceanicella</taxon>
    </lineage>
</organism>
<dbReference type="CDD" id="cd10938">
    <property type="entry name" value="CE4_HpPgdA_like"/>
    <property type="match status" value="1"/>
</dbReference>
<protein>
    <recommendedName>
        <fullName evidence="3">Chitooligosaccharide deacetylase</fullName>
    </recommendedName>
    <alternativeName>
        <fullName evidence="4">Nodulation protein B</fullName>
    </alternativeName>
</protein>
<proteinExistence type="inferred from homology"/>
<name>A0A5B8FGS7_9RHOB</name>
<dbReference type="PROSITE" id="PS51677">
    <property type="entry name" value="NODB"/>
    <property type="match status" value="1"/>
</dbReference>
<dbReference type="GO" id="GO:0005975">
    <property type="term" value="P:carbohydrate metabolic process"/>
    <property type="evidence" value="ECO:0007669"/>
    <property type="project" value="InterPro"/>
</dbReference>
<dbReference type="GO" id="GO:0016810">
    <property type="term" value="F:hydrolase activity, acting on carbon-nitrogen (but not peptide) bonds"/>
    <property type="evidence" value="ECO:0007669"/>
    <property type="project" value="InterPro"/>
</dbReference>
<keyword evidence="7" id="KW-1185">Reference proteome</keyword>
<dbReference type="PANTHER" id="PTHR47561:SF1">
    <property type="entry name" value="POLYSACCHARIDE DEACETYLASE FAMILY PROTEIN (AFU_ORTHOLOGUE AFUA_6G05030)"/>
    <property type="match status" value="1"/>
</dbReference>
<dbReference type="InterPro" id="IPR037950">
    <property type="entry name" value="PgdA-like"/>
</dbReference>
<dbReference type="Proteomes" id="UP000305888">
    <property type="component" value="Chromosome"/>
</dbReference>
<accession>A0A5B8FGS7</accession>
<dbReference type="Gene3D" id="3.20.20.370">
    <property type="entry name" value="Glycoside hydrolase/deacetylase"/>
    <property type="match status" value="1"/>
</dbReference>
<dbReference type="SUPFAM" id="SSF88713">
    <property type="entry name" value="Glycoside hydrolase/deacetylase"/>
    <property type="match status" value="1"/>
</dbReference>
<evidence type="ECO:0000256" key="4">
    <source>
        <dbReference type="ARBA" id="ARBA00032976"/>
    </source>
</evidence>
<dbReference type="OrthoDB" id="9784220at2"/>
<comment type="function">
    <text evidence="1">Is involved in generating a small heat-stable compound (Nod), an acylated oligomer of N-acetylglucosamine, that stimulates mitosis in various plant protoplasts.</text>
</comment>
<gene>
    <name evidence="6" type="ORF">FDP22_05830</name>
</gene>
<evidence type="ECO:0000313" key="6">
    <source>
        <dbReference type="EMBL" id="QDL91347.1"/>
    </source>
</evidence>
<dbReference type="KEGG" id="ppru:FDP22_05830"/>
<comment type="similarity">
    <text evidence="2">Belongs to the polysaccharide deacetylase family.</text>
</comment>
<evidence type="ECO:0000256" key="3">
    <source>
        <dbReference type="ARBA" id="ARBA00020071"/>
    </source>
</evidence>
<dbReference type="EMBL" id="CP040818">
    <property type="protein sequence ID" value="QDL91347.1"/>
    <property type="molecule type" value="Genomic_DNA"/>
</dbReference>
<dbReference type="Pfam" id="PF01522">
    <property type="entry name" value="Polysacc_deac_1"/>
    <property type="match status" value="1"/>
</dbReference>
<dbReference type="InterPro" id="IPR002509">
    <property type="entry name" value="NODB_dom"/>
</dbReference>
<evidence type="ECO:0000313" key="7">
    <source>
        <dbReference type="Proteomes" id="UP000305888"/>
    </source>
</evidence>
<dbReference type="InterPro" id="IPR011330">
    <property type="entry name" value="Glyco_hydro/deAcase_b/a-brl"/>
</dbReference>
<evidence type="ECO:0000256" key="2">
    <source>
        <dbReference type="ARBA" id="ARBA00010973"/>
    </source>
</evidence>
<feature type="domain" description="NodB homology" evidence="5">
    <location>
        <begin position="38"/>
        <end position="256"/>
    </location>
</feature>
<dbReference type="RefSeq" id="WP_138575745.1">
    <property type="nucleotide sequence ID" value="NZ_CP040818.1"/>
</dbReference>